<dbReference type="Gene3D" id="1.10.287.1490">
    <property type="match status" value="1"/>
</dbReference>
<feature type="compositionally biased region" description="Polar residues" evidence="6">
    <location>
        <begin position="361"/>
        <end position="384"/>
    </location>
</feature>
<evidence type="ECO:0000313" key="8">
    <source>
        <dbReference type="Proteomes" id="UP001283361"/>
    </source>
</evidence>
<feature type="coiled-coil region" evidence="5">
    <location>
        <begin position="544"/>
        <end position="660"/>
    </location>
</feature>
<gene>
    <name evidence="7" type="ORF">RRG08_043630</name>
</gene>
<keyword evidence="8" id="KW-1185">Reference proteome</keyword>
<evidence type="ECO:0000256" key="3">
    <source>
        <dbReference type="ARBA" id="ARBA00022553"/>
    </source>
</evidence>
<feature type="coiled-coil region" evidence="5">
    <location>
        <begin position="1390"/>
        <end position="1491"/>
    </location>
</feature>
<comment type="caution">
    <text evidence="7">The sequence shown here is derived from an EMBL/GenBank/DDBJ whole genome shotgun (WGS) entry which is preliminary data.</text>
</comment>
<comment type="subcellular location">
    <subcellularLocation>
        <location evidence="1">Cytoplasm</location>
    </subcellularLocation>
</comment>
<feature type="compositionally biased region" description="Polar residues" evidence="6">
    <location>
        <begin position="170"/>
        <end position="179"/>
    </location>
</feature>
<dbReference type="EMBL" id="JAWDGP010002612">
    <property type="protein sequence ID" value="KAK3781723.1"/>
    <property type="molecule type" value="Genomic_DNA"/>
</dbReference>
<feature type="region of interest" description="Disordered" evidence="6">
    <location>
        <begin position="152"/>
        <end position="196"/>
    </location>
</feature>
<keyword evidence="2" id="KW-0963">Cytoplasm</keyword>
<evidence type="ECO:0000313" key="7">
    <source>
        <dbReference type="EMBL" id="KAK3781723.1"/>
    </source>
</evidence>
<evidence type="ECO:0008006" key="9">
    <source>
        <dbReference type="Google" id="ProtNLM"/>
    </source>
</evidence>
<feature type="coiled-coil region" evidence="5">
    <location>
        <begin position="1015"/>
        <end position="1290"/>
    </location>
</feature>
<feature type="compositionally biased region" description="Polar residues" evidence="6">
    <location>
        <begin position="512"/>
        <end position="540"/>
    </location>
</feature>
<feature type="compositionally biased region" description="Acidic residues" evidence="6">
    <location>
        <begin position="184"/>
        <end position="196"/>
    </location>
</feature>
<feature type="region of interest" description="Disordered" evidence="6">
    <location>
        <begin position="348"/>
        <end position="385"/>
    </location>
</feature>
<name>A0AAE1DU46_9GAST</name>
<dbReference type="GO" id="GO:0005737">
    <property type="term" value="C:cytoplasm"/>
    <property type="evidence" value="ECO:0007669"/>
    <property type="project" value="UniProtKB-SubCell"/>
</dbReference>
<dbReference type="PANTHER" id="PTHR18902:SF31">
    <property type="entry name" value="PERICENTRIN_AKAP-450 CENTROSOMAL TARGETING DOMAIN-CONTAINING PROTEIN"/>
    <property type="match status" value="1"/>
</dbReference>
<feature type="compositionally biased region" description="Low complexity" evidence="6">
    <location>
        <begin position="245"/>
        <end position="259"/>
    </location>
</feature>
<feature type="coiled-coil region" evidence="5">
    <location>
        <begin position="819"/>
        <end position="902"/>
    </location>
</feature>
<proteinExistence type="predicted"/>
<sequence length="1633" mass="182346">MEPFKLTLSAVNSEDNDSFDSFDNVVNYETNFGPSDQSLPLSSYNINTVEYTWTDYTYTTSAAIQTTQGGTPVRQSLSPVVPYQPVWCAVHEQGSPPHRSFLVHHDDSLEDQSKKKAAASVTKEQLSVLAQISSNTTAVAKSSRRQHRFVAKTVTSPSTPIPPPGTMTSQQEAVGSSHGQSIDSNDDQADSADDSSFETVAEALRLQWSVIGNKHLTPVDPDIVAQVVAQATGQIKAGNSNTDLPSVPSTPRASSTPTSVDSSLQREAEHLPSTPERSNPNLIRIIPTEISTERPKQPSPSWFSSSSQGVETVKTNNPSNTCPVVVAKVMAPTTTNQTPVSIAERQFENSNSNSFSASPSLTQSVSQSAQNLSGASHSRDSSGANYVKPDVLETVIEEAAFSSDAEMAKYLDNTLTAAGLSSNYQLESEEFLKSLPPIKPINLDAYATAPLLPPAPLKTVERNRKSHAKNQEKSSATKPSSSQQTNSSPKSKSIEPVKKAVLEPQTSVPNLAVSSHQHGADNSSDSSQKTTKVAVSSDSGSEAAVRYKKQVEEVLKEKAKLQGQVEILTEESQNVLQERAELQAQLATLKAKLSSVDETGDRASEANLRKEVDNLRDSRKLLEQTVLDANRMLAEKVEEIRALQDELQLAQDASTKLQVKTQEMRDEIRSRDMNVQALKNKIAELYVEVQTSIQAKMEADTEARTARNDLASLLKAKEWYQEQLQAAHDVRAKLQRELTLLQGQGISHGTIVERLKTESARLRQQLSDSQQRALRDKEMLAKHLERIQGDMMEREAAFLEIQRERKLYEDTFNSQVSTAEEEKNRMAGLQQATSDLEAQLQRAQSEASKRHEQLIEMESGQMDVMKRLALAEKGLGEKEKSLEEMEQKLIQVESQLQAVMADLTKKDTEILTLKEEKASTEIALKSALLEKSSVDKALDILKADMSKVEQSFKQMKHELSVRTNELEQAKLEREKLQESLDCSQHELEIKTLSIDSMTRTFDGQSAAQHDMATEKDALQKEVDVLRIKVQNLEFDLRQRDEDLATKTENIEKQSARVQELEAKLQAVEDNIPVEKVKLYETEIENLRGKIQALEEAGASAGQHLEVERGQMKEEVEKLRVELTDRQKAYEGNLGTMDKKMKELMSDRQQLETELGLARKSQELSQLEEREAYAEEIQSLSRDLGSVKQEKSDLEQCLESVQRDKAAEISDLHHRLHSQNEALERLQSQQALFQQTEVANQNLELELEKERGRVMGLSQMTSELKDHSHQLETALAQRESALEELKRSVEESHLDLKQRDQAFLQRITELEDAVEKEVGVQKELRKQMGSKIMENKRLKKQCDSSGAELEQLRQDLTHSQKAASQAIADLDQLQQLHLQVKGQDEEEAQRRRELEAQVEAVSSRLEESLAKEPLLLEQIQSLEWQYAQVCRELEAAREQFKQVEERAQEEAQAAQASLQDKQTEIDSLQAELASLRQEKMHQRSQVNELRGTLQASVQHHKLTKRLNSTESNDVGVQADTGRKVVIPPLPFDLAAVEQLLRDTRIKPLESRPLDQLSDCLSSLRAEITGLQKQMDLHTSAVNSSTQSWKTVQSGVNDLNEVMKTIANTIIAANSTHTLTMAAAADREQTDIFNV</sequence>
<feature type="region of interest" description="Disordered" evidence="6">
    <location>
        <begin position="236"/>
        <end position="316"/>
    </location>
</feature>
<evidence type="ECO:0000256" key="5">
    <source>
        <dbReference type="SAM" id="Coils"/>
    </source>
</evidence>
<keyword evidence="3" id="KW-0597">Phosphoprotein</keyword>
<evidence type="ECO:0000256" key="2">
    <source>
        <dbReference type="ARBA" id="ARBA00022490"/>
    </source>
</evidence>
<dbReference type="PANTHER" id="PTHR18902">
    <property type="entry name" value="NUCLEAR MITOTIC APPARATUS PROTEIN 1-RELATED"/>
    <property type="match status" value="1"/>
</dbReference>
<feature type="region of interest" description="Disordered" evidence="6">
    <location>
        <begin position="512"/>
        <end position="543"/>
    </location>
</feature>
<evidence type="ECO:0000256" key="4">
    <source>
        <dbReference type="ARBA" id="ARBA00023054"/>
    </source>
</evidence>
<keyword evidence="4 5" id="KW-0175">Coiled coil</keyword>
<feature type="compositionally biased region" description="Low complexity" evidence="6">
    <location>
        <begin position="349"/>
        <end position="360"/>
    </location>
</feature>
<organism evidence="7 8">
    <name type="scientific">Elysia crispata</name>
    <name type="common">lettuce slug</name>
    <dbReference type="NCBI Taxonomy" id="231223"/>
    <lineage>
        <taxon>Eukaryota</taxon>
        <taxon>Metazoa</taxon>
        <taxon>Spiralia</taxon>
        <taxon>Lophotrochozoa</taxon>
        <taxon>Mollusca</taxon>
        <taxon>Gastropoda</taxon>
        <taxon>Heterobranchia</taxon>
        <taxon>Euthyneura</taxon>
        <taxon>Panpulmonata</taxon>
        <taxon>Sacoglossa</taxon>
        <taxon>Placobranchoidea</taxon>
        <taxon>Plakobranchidae</taxon>
        <taxon>Elysia</taxon>
    </lineage>
</organism>
<accession>A0AAE1DU46</accession>
<feature type="coiled-coil region" evidence="5">
    <location>
        <begin position="717"/>
        <end position="772"/>
    </location>
</feature>
<dbReference type="InterPro" id="IPR051841">
    <property type="entry name" value="MT-Golgi_org_protein"/>
</dbReference>
<feature type="compositionally biased region" description="Low complexity" evidence="6">
    <location>
        <begin position="477"/>
        <end position="491"/>
    </location>
</feature>
<evidence type="ECO:0000256" key="1">
    <source>
        <dbReference type="ARBA" id="ARBA00004496"/>
    </source>
</evidence>
<protein>
    <recommendedName>
        <fullName evidence="9">Golgin subfamily A member 3</fullName>
    </recommendedName>
</protein>
<feature type="region of interest" description="Disordered" evidence="6">
    <location>
        <begin position="461"/>
        <end position="495"/>
    </location>
</feature>
<evidence type="ECO:0000256" key="6">
    <source>
        <dbReference type="SAM" id="MobiDB-lite"/>
    </source>
</evidence>
<dbReference type="Proteomes" id="UP001283361">
    <property type="component" value="Unassembled WGS sequence"/>
</dbReference>
<feature type="coiled-coil region" evidence="5">
    <location>
        <begin position="938"/>
        <end position="986"/>
    </location>
</feature>
<reference evidence="7" key="1">
    <citation type="journal article" date="2023" name="G3 (Bethesda)">
        <title>A reference genome for the long-term kleptoplast-retaining sea slug Elysia crispata morphotype clarki.</title>
        <authorList>
            <person name="Eastman K.E."/>
            <person name="Pendleton A.L."/>
            <person name="Shaikh M.A."/>
            <person name="Suttiyut T."/>
            <person name="Ogas R."/>
            <person name="Tomko P."/>
            <person name="Gavelis G."/>
            <person name="Widhalm J.R."/>
            <person name="Wisecaver J.H."/>
        </authorList>
    </citation>
    <scope>NUCLEOTIDE SEQUENCE</scope>
    <source>
        <strain evidence="7">ECLA1</strain>
    </source>
</reference>